<accession>A0A9Q1BBU8</accession>
<evidence type="ECO:0000313" key="12">
    <source>
        <dbReference type="EMBL" id="KAJ8019444.1"/>
    </source>
</evidence>
<keyword evidence="8" id="KW-0325">Glycoprotein</keyword>
<reference evidence="12" key="1">
    <citation type="submission" date="2021-10" db="EMBL/GenBank/DDBJ databases">
        <title>Tropical sea cucumber genome reveals ecological adaptation and Cuvierian tubules defense mechanism.</title>
        <authorList>
            <person name="Chen T."/>
        </authorList>
    </citation>
    <scope>NUCLEOTIDE SEQUENCE</scope>
    <source>
        <strain evidence="12">Nanhai2018</strain>
        <tissue evidence="12">Muscle</tissue>
    </source>
</reference>
<comment type="similarity">
    <text evidence="2 9">Belongs to the peptidase M14 family.</text>
</comment>
<evidence type="ECO:0000256" key="1">
    <source>
        <dbReference type="ARBA" id="ARBA00001947"/>
    </source>
</evidence>
<keyword evidence="3 12" id="KW-0121">Carboxypeptidase</keyword>
<evidence type="ECO:0000256" key="10">
    <source>
        <dbReference type="SAM" id="SignalP"/>
    </source>
</evidence>
<dbReference type="Proteomes" id="UP001152320">
    <property type="component" value="Chromosome 23"/>
</dbReference>
<keyword evidence="13" id="KW-1185">Reference proteome</keyword>
<dbReference type="AlphaFoldDB" id="A0A9Q1BBU8"/>
<feature type="active site" description="Proton donor/acceptor" evidence="9">
    <location>
        <position position="304"/>
    </location>
</feature>
<dbReference type="FunFam" id="3.40.630.10:FF:000020">
    <property type="entry name" value="Carboxypeptidase D"/>
    <property type="match status" value="1"/>
</dbReference>
<keyword evidence="7" id="KW-0862">Zinc</keyword>
<keyword evidence="4" id="KW-0645">Protease</keyword>
<dbReference type="SUPFAM" id="SSF53187">
    <property type="entry name" value="Zn-dependent exopeptidases"/>
    <property type="match status" value="1"/>
</dbReference>
<evidence type="ECO:0000256" key="5">
    <source>
        <dbReference type="ARBA" id="ARBA00022723"/>
    </source>
</evidence>
<dbReference type="PANTHER" id="PTHR11532:SF84">
    <property type="entry name" value="CARBOXYPEPTIDASE M"/>
    <property type="match status" value="1"/>
</dbReference>
<dbReference type="PROSITE" id="PS52035">
    <property type="entry name" value="PEPTIDASE_M14"/>
    <property type="match status" value="1"/>
</dbReference>
<evidence type="ECO:0000259" key="11">
    <source>
        <dbReference type="PROSITE" id="PS52035"/>
    </source>
</evidence>
<dbReference type="CDD" id="cd03858">
    <property type="entry name" value="M14_CP_N-E_like"/>
    <property type="match status" value="1"/>
</dbReference>
<dbReference type="GO" id="GO:0006518">
    <property type="term" value="P:peptide metabolic process"/>
    <property type="evidence" value="ECO:0007669"/>
    <property type="project" value="TreeGrafter"/>
</dbReference>
<dbReference type="GO" id="GO:0008270">
    <property type="term" value="F:zinc ion binding"/>
    <property type="evidence" value="ECO:0007669"/>
    <property type="project" value="InterPro"/>
</dbReference>
<dbReference type="Gene3D" id="3.40.630.10">
    <property type="entry name" value="Zn peptidases"/>
    <property type="match status" value="1"/>
</dbReference>
<dbReference type="GO" id="GO:0004181">
    <property type="term" value="F:metallocarboxypeptidase activity"/>
    <property type="evidence" value="ECO:0007669"/>
    <property type="project" value="InterPro"/>
</dbReference>
<keyword evidence="6" id="KW-0378">Hydrolase</keyword>
<evidence type="ECO:0000256" key="8">
    <source>
        <dbReference type="ARBA" id="ARBA00023180"/>
    </source>
</evidence>
<dbReference type="PANTHER" id="PTHR11532">
    <property type="entry name" value="PROTEASE M14 CARBOXYPEPTIDASE"/>
    <property type="match status" value="1"/>
</dbReference>
<dbReference type="InterPro" id="IPR008969">
    <property type="entry name" value="CarboxyPept-like_regulatory"/>
</dbReference>
<dbReference type="SMART" id="SM00631">
    <property type="entry name" value="Zn_pept"/>
    <property type="match status" value="1"/>
</dbReference>
<dbReference type="Pfam" id="PF00246">
    <property type="entry name" value="Peptidase_M14"/>
    <property type="match status" value="1"/>
</dbReference>
<sequence>MKFSSIWKYFLCVLALILGSYGEPLIDIGVYHNQVAMTSALKLLNEAYPNMTYLYDIGESMGGLTLWVIAIAGELPDQHMSLRPEVKYVANMHGNEVTGREFLLHFAEHLLSNYGKDDNVTRLLDNTRIHLMPTMNPDGFEKSHVGECYGEFGRFNLNGVDLNRNFPDFFEEIEGETQKETRAVMDWLKTEHFVLSANLHGGALVASYPLDNLDPAKKILYLSLRDLSPYSACSDDDVFRFLAMTYSAHHGRMRIYYETTRYANFSAEYGFKDGVTNGADWYAVSGGMQDYNYFEAGCFEITLELGSCKYPEPDMIEPLWKENQVPLLELLKQAHRGIKGIVTDTLDDSAIFNASVRVVDRNVPQRTTKLGEFWLILLPGRYTIEVSKPGFRSELRAVEVPPELYKTVRLDVQLYNGAFGLLPSNLILLTVSVVPNLLPLKLLT</sequence>
<comment type="cofactor">
    <cofactor evidence="1">
        <name>Zn(2+)</name>
        <dbReference type="ChEBI" id="CHEBI:29105"/>
    </cofactor>
</comment>
<evidence type="ECO:0000256" key="6">
    <source>
        <dbReference type="ARBA" id="ARBA00022801"/>
    </source>
</evidence>
<dbReference type="EMBL" id="JAIZAY010000023">
    <property type="protein sequence ID" value="KAJ8019444.1"/>
    <property type="molecule type" value="Genomic_DNA"/>
</dbReference>
<name>A0A9Q1BBU8_HOLLE</name>
<dbReference type="SUPFAM" id="SSF49464">
    <property type="entry name" value="Carboxypeptidase regulatory domain-like"/>
    <property type="match status" value="1"/>
</dbReference>
<dbReference type="InterPro" id="IPR000834">
    <property type="entry name" value="Peptidase_M14"/>
</dbReference>
<gene>
    <name evidence="12" type="ORF">HOLleu_41045</name>
</gene>
<evidence type="ECO:0000256" key="4">
    <source>
        <dbReference type="ARBA" id="ARBA00022670"/>
    </source>
</evidence>
<evidence type="ECO:0000313" key="13">
    <source>
        <dbReference type="Proteomes" id="UP001152320"/>
    </source>
</evidence>
<dbReference type="CDD" id="cd11308">
    <property type="entry name" value="Peptidase_M14NE-CP-C_like"/>
    <property type="match status" value="1"/>
</dbReference>
<keyword evidence="10" id="KW-0732">Signal</keyword>
<dbReference type="GO" id="GO:0016485">
    <property type="term" value="P:protein processing"/>
    <property type="evidence" value="ECO:0007669"/>
    <property type="project" value="TreeGrafter"/>
</dbReference>
<evidence type="ECO:0000256" key="3">
    <source>
        <dbReference type="ARBA" id="ARBA00022645"/>
    </source>
</evidence>
<dbReference type="PRINTS" id="PR00765">
    <property type="entry name" value="CRBOXYPTASEA"/>
</dbReference>
<dbReference type="InterPro" id="IPR050753">
    <property type="entry name" value="Peptidase_M14_domain"/>
</dbReference>
<organism evidence="12 13">
    <name type="scientific">Holothuria leucospilota</name>
    <name type="common">Black long sea cucumber</name>
    <name type="synonym">Mertensiothuria leucospilota</name>
    <dbReference type="NCBI Taxonomy" id="206669"/>
    <lineage>
        <taxon>Eukaryota</taxon>
        <taxon>Metazoa</taxon>
        <taxon>Echinodermata</taxon>
        <taxon>Eleutherozoa</taxon>
        <taxon>Echinozoa</taxon>
        <taxon>Holothuroidea</taxon>
        <taxon>Aspidochirotacea</taxon>
        <taxon>Aspidochirotida</taxon>
        <taxon>Holothuriidae</taxon>
        <taxon>Holothuria</taxon>
    </lineage>
</organism>
<dbReference type="GO" id="GO:0005615">
    <property type="term" value="C:extracellular space"/>
    <property type="evidence" value="ECO:0007669"/>
    <property type="project" value="TreeGrafter"/>
</dbReference>
<evidence type="ECO:0000256" key="2">
    <source>
        <dbReference type="ARBA" id="ARBA00005988"/>
    </source>
</evidence>
<proteinExistence type="inferred from homology"/>
<dbReference type="Pfam" id="PF13620">
    <property type="entry name" value="CarboxypepD_reg"/>
    <property type="match status" value="1"/>
</dbReference>
<dbReference type="OrthoDB" id="10249045at2759"/>
<feature type="domain" description="Peptidase M14" evidence="11">
    <location>
        <begin position="30"/>
        <end position="334"/>
    </location>
</feature>
<comment type="caution">
    <text evidence="12">The sequence shown here is derived from an EMBL/GenBank/DDBJ whole genome shotgun (WGS) entry which is preliminary data.</text>
</comment>
<feature type="signal peptide" evidence="10">
    <location>
        <begin position="1"/>
        <end position="22"/>
    </location>
</feature>
<dbReference type="Gene3D" id="2.60.40.1120">
    <property type="entry name" value="Carboxypeptidase-like, regulatory domain"/>
    <property type="match status" value="1"/>
</dbReference>
<keyword evidence="5" id="KW-0479">Metal-binding</keyword>
<evidence type="ECO:0000256" key="9">
    <source>
        <dbReference type="PROSITE-ProRule" id="PRU01379"/>
    </source>
</evidence>
<protein>
    <submittedName>
        <fullName evidence="12">Carboxypeptidase M</fullName>
    </submittedName>
</protein>
<feature type="chain" id="PRO_5040444819" evidence="10">
    <location>
        <begin position="23"/>
        <end position="444"/>
    </location>
</feature>
<evidence type="ECO:0000256" key="7">
    <source>
        <dbReference type="ARBA" id="ARBA00022833"/>
    </source>
</evidence>